<evidence type="ECO:0000256" key="3">
    <source>
        <dbReference type="ARBA" id="ARBA00022692"/>
    </source>
</evidence>
<gene>
    <name evidence="7" type="ORF">SAMN02745202_02439</name>
</gene>
<evidence type="ECO:0000256" key="2">
    <source>
        <dbReference type="ARBA" id="ARBA00022475"/>
    </source>
</evidence>
<evidence type="ECO:0000256" key="4">
    <source>
        <dbReference type="ARBA" id="ARBA00022989"/>
    </source>
</evidence>
<evidence type="ECO:0000313" key="7">
    <source>
        <dbReference type="EMBL" id="SKA19667.1"/>
    </source>
</evidence>
<reference evidence="7 8" key="1">
    <citation type="submission" date="2017-02" db="EMBL/GenBank/DDBJ databases">
        <authorList>
            <person name="Peterson S.W."/>
        </authorList>
    </citation>
    <scope>NUCLEOTIDE SEQUENCE [LARGE SCALE GENOMIC DNA]</scope>
    <source>
        <strain evidence="7 8">ATCC 43324</strain>
    </source>
</reference>
<feature type="transmembrane region" description="Helical" evidence="6">
    <location>
        <begin position="30"/>
        <end position="47"/>
    </location>
</feature>
<feature type="transmembrane region" description="Helical" evidence="6">
    <location>
        <begin position="85"/>
        <end position="107"/>
    </location>
</feature>
<comment type="subcellular location">
    <subcellularLocation>
        <location evidence="1">Cell membrane</location>
        <topology evidence="1">Multi-pass membrane protein</topology>
    </subcellularLocation>
</comment>
<dbReference type="eggNOG" id="COG1380">
    <property type="taxonomic scope" value="Bacteria"/>
</dbReference>
<organism evidence="7 8">
    <name type="scientific">Segatella oulorum</name>
    <dbReference type="NCBI Taxonomy" id="28136"/>
    <lineage>
        <taxon>Bacteria</taxon>
        <taxon>Pseudomonadati</taxon>
        <taxon>Bacteroidota</taxon>
        <taxon>Bacteroidia</taxon>
        <taxon>Bacteroidales</taxon>
        <taxon>Prevotellaceae</taxon>
        <taxon>Segatella</taxon>
    </lineage>
</organism>
<sequence>MKFISQFIIIIAFTFIGELLHFFIPLPIPASIYGIALLFICLMMKWIKVAEIRETSTFLIAIMPVMFIPAAVGLIDSWAAIRSHILQYAIVTIVSTFAVMGAAGRVTQRLVRSNKKKGENKTQG</sequence>
<keyword evidence="5 6" id="KW-0472">Membrane</keyword>
<dbReference type="STRING" id="28136.SAMN02745202_02439"/>
<dbReference type="PANTHER" id="PTHR33931">
    <property type="entry name" value="HOLIN-LIKE PROTEIN CIDA-RELATED"/>
    <property type="match status" value="1"/>
</dbReference>
<keyword evidence="3 6" id="KW-0812">Transmembrane</keyword>
<evidence type="ECO:0000256" key="6">
    <source>
        <dbReference type="SAM" id="Phobius"/>
    </source>
</evidence>
<dbReference type="Pfam" id="PF03788">
    <property type="entry name" value="LrgA"/>
    <property type="match status" value="1"/>
</dbReference>
<evidence type="ECO:0000313" key="8">
    <source>
        <dbReference type="Proteomes" id="UP000190065"/>
    </source>
</evidence>
<name>A0A1T4RUU5_9BACT</name>
<protein>
    <submittedName>
        <fullName evidence="7">Holin-like protein</fullName>
    </submittedName>
</protein>
<feature type="transmembrane region" description="Helical" evidence="6">
    <location>
        <begin position="7"/>
        <end position="24"/>
    </location>
</feature>
<evidence type="ECO:0000256" key="1">
    <source>
        <dbReference type="ARBA" id="ARBA00004651"/>
    </source>
</evidence>
<dbReference type="RefSeq" id="WP_025071346.1">
    <property type="nucleotide sequence ID" value="NZ_CALIMT010000101.1"/>
</dbReference>
<evidence type="ECO:0000256" key="5">
    <source>
        <dbReference type="ARBA" id="ARBA00023136"/>
    </source>
</evidence>
<dbReference type="AlphaFoldDB" id="A0A1T4RUU5"/>
<dbReference type="InterPro" id="IPR005538">
    <property type="entry name" value="LrgA/CidA"/>
</dbReference>
<dbReference type="EMBL" id="FUXK01000040">
    <property type="protein sequence ID" value="SKA19667.1"/>
    <property type="molecule type" value="Genomic_DNA"/>
</dbReference>
<accession>A0A1T4RUU5</accession>
<keyword evidence="2" id="KW-1003">Cell membrane</keyword>
<proteinExistence type="predicted"/>
<keyword evidence="4 6" id="KW-1133">Transmembrane helix</keyword>
<dbReference type="GO" id="GO:0005886">
    <property type="term" value="C:plasma membrane"/>
    <property type="evidence" value="ECO:0007669"/>
    <property type="project" value="UniProtKB-SubCell"/>
</dbReference>
<dbReference type="Proteomes" id="UP000190065">
    <property type="component" value="Unassembled WGS sequence"/>
</dbReference>
<dbReference type="PANTHER" id="PTHR33931:SF2">
    <property type="entry name" value="HOLIN-LIKE PROTEIN CIDA"/>
    <property type="match status" value="1"/>
</dbReference>
<feature type="transmembrane region" description="Helical" evidence="6">
    <location>
        <begin position="59"/>
        <end position="79"/>
    </location>
</feature>